<keyword evidence="3" id="KW-1185">Reference proteome</keyword>
<accession>A0ABY4C7Y7</accession>
<name>A0ABY4C7Y7_9BACT</name>
<dbReference type="Gene3D" id="3.40.50.1820">
    <property type="entry name" value="alpha/beta hydrolase"/>
    <property type="match status" value="1"/>
</dbReference>
<evidence type="ECO:0000259" key="1">
    <source>
        <dbReference type="Pfam" id="PF12146"/>
    </source>
</evidence>
<dbReference type="GO" id="GO:0016787">
    <property type="term" value="F:hydrolase activity"/>
    <property type="evidence" value="ECO:0007669"/>
    <property type="project" value="UniProtKB-KW"/>
</dbReference>
<dbReference type="SUPFAM" id="SSF53474">
    <property type="entry name" value="alpha/beta-Hydrolases"/>
    <property type="match status" value="1"/>
</dbReference>
<proteinExistence type="predicted"/>
<dbReference type="Proteomes" id="UP000830116">
    <property type="component" value="Chromosome"/>
</dbReference>
<dbReference type="InterPro" id="IPR022742">
    <property type="entry name" value="Hydrolase_4"/>
</dbReference>
<dbReference type="RefSeq" id="WP_243537405.1">
    <property type="nucleotide sequence ID" value="NZ_CP093442.1"/>
</dbReference>
<feature type="domain" description="Serine aminopeptidase S33" evidence="1">
    <location>
        <begin position="27"/>
        <end position="262"/>
    </location>
</feature>
<keyword evidence="2" id="KW-0378">Hydrolase</keyword>
<reference evidence="2" key="1">
    <citation type="submission" date="2022-03" db="EMBL/GenBank/DDBJ databases">
        <title>Genome Identification and Characterization of new species Bdellovibrio reynosense LBG001 sp. nov. from a Mexico soil sample.</title>
        <authorList>
            <person name="Camilli A."/>
            <person name="Ajao Y."/>
            <person name="Guo X."/>
        </authorList>
    </citation>
    <scope>NUCLEOTIDE SEQUENCE</scope>
    <source>
        <strain evidence="2">LBG001</strain>
    </source>
</reference>
<dbReference type="Pfam" id="PF12146">
    <property type="entry name" value="Hydrolase_4"/>
    <property type="match status" value="1"/>
</dbReference>
<gene>
    <name evidence="2" type="ORF">MNR06_15475</name>
</gene>
<dbReference type="InterPro" id="IPR029058">
    <property type="entry name" value="AB_hydrolase_fold"/>
</dbReference>
<evidence type="ECO:0000313" key="2">
    <source>
        <dbReference type="EMBL" id="UOF01101.1"/>
    </source>
</evidence>
<evidence type="ECO:0000313" key="3">
    <source>
        <dbReference type="Proteomes" id="UP000830116"/>
    </source>
</evidence>
<protein>
    <submittedName>
        <fullName evidence="2">Alpha/beta hydrolase</fullName>
    </submittedName>
</protein>
<dbReference type="PANTHER" id="PTHR11614">
    <property type="entry name" value="PHOSPHOLIPASE-RELATED"/>
    <property type="match status" value="1"/>
</dbReference>
<sequence>MYNRSEGFFKGYKDINLFFQVWNNPEAIGTVIVTHGHGEHSESYHRLIKAFENDKWNFYGWDLRGHGRSEGRRGFVANFDDYCEDYKIFLEMVLKNEKIKNGPVILFAHSMGGLIQLKTLIRNPDIRCDAIVISSPLLGVSVPVPLFKSKGAGLLNALIPQITMSNELTNDMLTRDPDVIREYEQDALRHGRISPGSFLGMLESFDFVRPRGSHITKPALFILAENDPVVSTAEAKKFYDALGSSKKELYVYPDAKHELVNDIIRNTVFADIKKFMDGFLESK</sequence>
<dbReference type="EMBL" id="CP093442">
    <property type="protein sequence ID" value="UOF01101.1"/>
    <property type="molecule type" value="Genomic_DNA"/>
</dbReference>
<organism evidence="2 3">
    <name type="scientific">Bdellovibrio reynosensis</name>
    <dbReference type="NCBI Taxonomy" id="2835041"/>
    <lineage>
        <taxon>Bacteria</taxon>
        <taxon>Pseudomonadati</taxon>
        <taxon>Bdellovibrionota</taxon>
        <taxon>Bdellovibrionia</taxon>
        <taxon>Bdellovibrionales</taxon>
        <taxon>Pseudobdellovibrionaceae</taxon>
        <taxon>Bdellovibrio</taxon>
    </lineage>
</organism>
<dbReference type="InterPro" id="IPR051044">
    <property type="entry name" value="MAG_DAG_Lipase"/>
</dbReference>